<dbReference type="GO" id="GO:0016620">
    <property type="term" value="F:oxidoreductase activity, acting on the aldehyde or oxo group of donors, NAD or NADP as acceptor"/>
    <property type="evidence" value="ECO:0007669"/>
    <property type="project" value="InterPro"/>
</dbReference>
<evidence type="ECO:0000259" key="2">
    <source>
        <dbReference type="Pfam" id="PF00171"/>
    </source>
</evidence>
<comment type="caution">
    <text evidence="3">The sequence shown here is derived from an EMBL/GenBank/DDBJ whole genome shotgun (WGS) entry which is preliminary data.</text>
</comment>
<dbReference type="InterPro" id="IPR015590">
    <property type="entry name" value="Aldehyde_DH_dom"/>
</dbReference>
<evidence type="ECO:0000256" key="1">
    <source>
        <dbReference type="ARBA" id="ARBA00023002"/>
    </source>
</evidence>
<dbReference type="Gene3D" id="3.40.309.10">
    <property type="entry name" value="Aldehyde Dehydrogenase, Chain A, domain 2"/>
    <property type="match status" value="1"/>
</dbReference>
<dbReference type="SUPFAM" id="SSF53720">
    <property type="entry name" value="ALDH-like"/>
    <property type="match status" value="1"/>
</dbReference>
<dbReference type="Proteomes" id="UP000215059">
    <property type="component" value="Unassembled WGS sequence"/>
</dbReference>
<name>A0A235F4F0_9BACL</name>
<reference evidence="3 4" key="1">
    <citation type="submission" date="2017-07" db="EMBL/GenBank/DDBJ databases">
        <title>Fictibacillus sp. nov. GDSW-R2A3 Genome sequencing and assembly.</title>
        <authorList>
            <person name="Mayilraj S."/>
        </authorList>
    </citation>
    <scope>NUCLEOTIDE SEQUENCE [LARGE SCALE GENOMIC DNA]</scope>
    <source>
        <strain evidence="3 4">GDSW-R2A3</strain>
    </source>
</reference>
<accession>A0A235F4F0</accession>
<proteinExistence type="predicted"/>
<dbReference type="RefSeq" id="WP_094254244.1">
    <property type="nucleotide sequence ID" value="NZ_JBHLXL010000001.1"/>
</dbReference>
<dbReference type="Gene3D" id="3.40.605.10">
    <property type="entry name" value="Aldehyde Dehydrogenase, Chain A, domain 1"/>
    <property type="match status" value="1"/>
</dbReference>
<dbReference type="InterPro" id="IPR016161">
    <property type="entry name" value="Ald_DH/histidinol_DH"/>
</dbReference>
<gene>
    <name evidence="3" type="ORF">CGZ90_20100</name>
</gene>
<dbReference type="InterPro" id="IPR016163">
    <property type="entry name" value="Ald_DH_C"/>
</dbReference>
<organism evidence="3 4">
    <name type="scientific">Fictibacillus aquaticus</name>
    <dbReference type="NCBI Taxonomy" id="2021314"/>
    <lineage>
        <taxon>Bacteria</taxon>
        <taxon>Bacillati</taxon>
        <taxon>Bacillota</taxon>
        <taxon>Bacilli</taxon>
        <taxon>Bacillales</taxon>
        <taxon>Fictibacillaceae</taxon>
        <taxon>Fictibacillus</taxon>
    </lineage>
</organism>
<dbReference type="OrthoDB" id="9815791at2"/>
<dbReference type="Pfam" id="PF00171">
    <property type="entry name" value="Aldedh"/>
    <property type="match status" value="1"/>
</dbReference>
<keyword evidence="1" id="KW-0560">Oxidoreductase</keyword>
<dbReference type="EMBL" id="NOII01000091">
    <property type="protein sequence ID" value="OYD55953.1"/>
    <property type="molecule type" value="Genomic_DNA"/>
</dbReference>
<dbReference type="AlphaFoldDB" id="A0A235F4F0"/>
<protein>
    <submittedName>
        <fullName evidence="3">Acetaldehyde dehydrogenase (Acetylating)</fullName>
    </submittedName>
</protein>
<dbReference type="CDD" id="cd07122">
    <property type="entry name" value="ALDH_F20_ACDH"/>
    <property type="match status" value="1"/>
</dbReference>
<evidence type="ECO:0000313" key="4">
    <source>
        <dbReference type="Proteomes" id="UP000215059"/>
    </source>
</evidence>
<dbReference type="InterPro" id="IPR013357">
    <property type="entry name" value="Acetaldehyde_DH_acetylating"/>
</dbReference>
<dbReference type="InterPro" id="IPR016162">
    <property type="entry name" value="Ald_DH_N"/>
</dbReference>
<dbReference type="PANTHER" id="PTHR11699">
    <property type="entry name" value="ALDEHYDE DEHYDROGENASE-RELATED"/>
    <property type="match status" value="1"/>
</dbReference>
<evidence type="ECO:0000313" key="3">
    <source>
        <dbReference type="EMBL" id="OYD55953.1"/>
    </source>
</evidence>
<keyword evidence="4" id="KW-1185">Reference proteome</keyword>
<sequence length="509" mass="54553">MVHFDPDLQSMQEMRDAVKAAKEAQAVFAEFTQKQVDDVVKAIADAAYSQSEHLARLAHEETGLGVAEHKKIKNEVGSKSVYESIKNEKTVGIISEDPKNGVTEVASPFGVVAGIVPVTNPTSTTMFKILISLKARNAIVISPHPSAKNCCVETARICLEAAVKAGAPKGIIGWISKPTMDATQSLMKHSDVNVILATGGGGLVRAAYSSGKPAYGVGPGNVPVYIEKTADVKLSVKRITDSKTFDNGTICASEQSVVADRQIKEQVVKEFEKNGAYFLSGEEKRKMEAVISPVPRTLNPKIVGKSAKVIAGMAGISVPDNTRLLIAYENNVGKEYPFSIEKLAPVFAFYTVNDHEEAFSLCEKLLSLGGRGHSLALHTKDKELARRFAIKMPVSRLLVNTPSALGAVGGTTGLAPSLTLGCGTFGGNITSDNVTVKHLFNKKRLAYGTRELDIPQVKQADSAPAKSAVTKEELEEIVKQVISSMDDPKQADPQKIIQVVKETVSALQN</sequence>
<feature type="domain" description="Aldehyde dehydrogenase" evidence="2">
    <location>
        <begin position="12"/>
        <end position="408"/>
    </location>
</feature>
<dbReference type="NCBIfam" id="TIGR02518">
    <property type="entry name" value="EutH_ACDH"/>
    <property type="match status" value="1"/>
</dbReference>